<dbReference type="PRINTS" id="PR01411">
    <property type="entry name" value="CCMFBIOGNSIS"/>
</dbReference>
<accession>A0ABW9QTB5</accession>
<dbReference type="Pfam" id="PF01578">
    <property type="entry name" value="Cytochrom_C_asm"/>
    <property type="match status" value="1"/>
</dbReference>
<evidence type="ECO:0000313" key="14">
    <source>
        <dbReference type="Proteomes" id="UP000437736"/>
    </source>
</evidence>
<keyword evidence="13" id="KW-0456">Lyase</keyword>
<feature type="transmembrane region" description="Helical" evidence="10">
    <location>
        <begin position="212"/>
        <end position="231"/>
    </location>
</feature>
<comment type="similarity">
    <text evidence="2">Belongs to the CcmF/CycK/Ccl1/NrfE/CcsA family.</text>
</comment>
<feature type="transmembrane region" description="Helical" evidence="10">
    <location>
        <begin position="398"/>
        <end position="416"/>
    </location>
</feature>
<protein>
    <submittedName>
        <fullName evidence="13">Heme lyase CcmF/NrfE family subunit</fullName>
    </submittedName>
</protein>
<comment type="subcellular location">
    <subcellularLocation>
        <location evidence="1">Cell inner membrane</location>
        <topology evidence="1">Multi-pass membrane protein</topology>
    </subcellularLocation>
</comment>
<feature type="transmembrane region" description="Helical" evidence="10">
    <location>
        <begin position="123"/>
        <end position="145"/>
    </location>
</feature>
<dbReference type="InterPro" id="IPR032523">
    <property type="entry name" value="CcmF_C"/>
</dbReference>
<feature type="transmembrane region" description="Helical" evidence="10">
    <location>
        <begin position="178"/>
        <end position="200"/>
    </location>
</feature>
<gene>
    <name evidence="13" type="ORF">GHK86_10200</name>
</gene>
<dbReference type="InterPro" id="IPR003567">
    <property type="entry name" value="Cyt_c_biogenesis"/>
</dbReference>
<evidence type="ECO:0000256" key="4">
    <source>
        <dbReference type="ARBA" id="ARBA00022519"/>
    </source>
</evidence>
<feature type="transmembrane region" description="Helical" evidence="10">
    <location>
        <begin position="6"/>
        <end position="30"/>
    </location>
</feature>
<evidence type="ECO:0000256" key="5">
    <source>
        <dbReference type="ARBA" id="ARBA00022692"/>
    </source>
</evidence>
<feature type="transmembrane region" description="Helical" evidence="10">
    <location>
        <begin position="251"/>
        <end position="267"/>
    </location>
</feature>
<evidence type="ECO:0000259" key="12">
    <source>
        <dbReference type="Pfam" id="PF16327"/>
    </source>
</evidence>
<feature type="transmembrane region" description="Helical" evidence="10">
    <location>
        <begin position="428"/>
        <end position="451"/>
    </location>
</feature>
<dbReference type="Proteomes" id="UP000437736">
    <property type="component" value="Unassembled WGS sequence"/>
</dbReference>
<dbReference type="Pfam" id="PF16327">
    <property type="entry name" value="CcmF_C"/>
    <property type="match status" value="1"/>
</dbReference>
<organism evidence="13 14">
    <name type="scientific">Acidiferrimicrobium australe</name>
    <dbReference type="NCBI Taxonomy" id="2664430"/>
    <lineage>
        <taxon>Bacteria</taxon>
        <taxon>Bacillati</taxon>
        <taxon>Actinomycetota</taxon>
        <taxon>Acidimicrobiia</taxon>
        <taxon>Acidimicrobiales</taxon>
        <taxon>Acidimicrobiaceae</taxon>
        <taxon>Acidiferrimicrobium</taxon>
    </lineage>
</organism>
<keyword evidence="6" id="KW-0201">Cytochrome c-type biogenesis</keyword>
<feature type="transmembrane region" description="Helical" evidence="10">
    <location>
        <begin position="276"/>
        <end position="296"/>
    </location>
</feature>
<evidence type="ECO:0000256" key="7">
    <source>
        <dbReference type="ARBA" id="ARBA00022989"/>
    </source>
</evidence>
<feature type="transmembrane region" description="Helical" evidence="10">
    <location>
        <begin position="82"/>
        <end position="111"/>
    </location>
</feature>
<dbReference type="InterPro" id="IPR003568">
    <property type="entry name" value="Cyt_c_biogenesis_CcmF"/>
</dbReference>
<feature type="transmembrane region" description="Helical" evidence="10">
    <location>
        <begin position="354"/>
        <end position="378"/>
    </location>
</feature>
<reference evidence="13 14" key="1">
    <citation type="submission" date="2019-11" db="EMBL/GenBank/DDBJ databases">
        <title>Acidiferrimicrobium australis gen. nov., sp. nov., an acidophilic and obligately heterotrophic, member of the Actinobacteria that catalyses dissimilatory oxido- reduction of iron isolated from metal-rich acidic water in Chile.</title>
        <authorList>
            <person name="Gonzalez D."/>
            <person name="Huber K."/>
            <person name="Hedrich S."/>
            <person name="Rojas-Villalobos C."/>
            <person name="Quatrini R."/>
            <person name="Dinamarca M.A."/>
            <person name="Schwarz A."/>
            <person name="Canales C."/>
            <person name="Nancucheo I."/>
        </authorList>
    </citation>
    <scope>NUCLEOTIDE SEQUENCE [LARGE SCALE GENOMIC DNA]</scope>
    <source>
        <strain evidence="13 14">USS-CCA1</strain>
    </source>
</reference>
<dbReference type="InterPro" id="IPR002541">
    <property type="entry name" value="Cyt_c_assembly"/>
</dbReference>
<feature type="domain" description="Cytochrome c-type biogenesis protein CcmF C-terminal" evidence="12">
    <location>
        <begin position="317"/>
        <end position="465"/>
    </location>
</feature>
<keyword evidence="8 10" id="KW-0472">Membrane</keyword>
<evidence type="ECO:0000256" key="10">
    <source>
        <dbReference type="SAM" id="Phobius"/>
    </source>
</evidence>
<keyword evidence="3" id="KW-1003">Cell membrane</keyword>
<dbReference type="EMBL" id="WJHE01000479">
    <property type="protein sequence ID" value="MST33090.1"/>
    <property type="molecule type" value="Genomic_DNA"/>
</dbReference>
<comment type="caution">
    <text evidence="13">The sequence shown here is derived from an EMBL/GenBank/DDBJ whole genome shotgun (WGS) entry which is preliminary data.</text>
</comment>
<dbReference type="PANTHER" id="PTHR43653:SF1">
    <property type="entry name" value="CYTOCHROME C-TYPE BIOGENESIS PROTEIN CCMF"/>
    <property type="match status" value="1"/>
</dbReference>
<keyword evidence="5 10" id="KW-0812">Transmembrane</keyword>
<evidence type="ECO:0000256" key="8">
    <source>
        <dbReference type="ARBA" id="ARBA00023136"/>
    </source>
</evidence>
<feature type="transmembrane region" description="Helical" evidence="10">
    <location>
        <begin position="42"/>
        <end position="62"/>
    </location>
</feature>
<evidence type="ECO:0000313" key="13">
    <source>
        <dbReference type="EMBL" id="MST33090.1"/>
    </source>
</evidence>
<name>A0ABW9QTB5_9ACTN</name>
<keyword evidence="14" id="KW-1185">Reference proteome</keyword>
<feature type="domain" description="Cytochrome c assembly protein" evidence="11">
    <location>
        <begin position="90"/>
        <end position="298"/>
    </location>
</feature>
<dbReference type="GO" id="GO:0016829">
    <property type="term" value="F:lyase activity"/>
    <property type="evidence" value="ECO:0007669"/>
    <property type="project" value="UniProtKB-KW"/>
</dbReference>
<dbReference type="PRINTS" id="PR01410">
    <property type="entry name" value="CCBIOGENESIS"/>
</dbReference>
<feature type="transmembrane region" description="Helical" evidence="10">
    <location>
        <begin position="316"/>
        <end position="333"/>
    </location>
</feature>
<evidence type="ECO:0000256" key="9">
    <source>
        <dbReference type="ARBA" id="ARBA00037230"/>
    </source>
</evidence>
<comment type="function">
    <text evidence="9">Required for the biogenesis of c-type cytochromes. Possible subunit of a heme lyase.</text>
</comment>
<keyword evidence="4" id="KW-0997">Cell inner membrane</keyword>
<sequence>MLDSAVGQSAVIVALVAALAGAATLLRGLRTGRSELLRMGRSYVWVILLGAVVATAAMQHALITHDFRLVYVGQNDSLQTPLLYRVTAMWSALQGSILLWALILSLYLAAVAFHFRRRALDPLVGWASLVGYLIAAFFFGLMATASNPFVTTAHPVLNGPGPDPLLQNRVLVAFHPPMLYLGMVGFTVPFCFAIGSLVTGRVGEGWMVETRRWTLFAWMFLSGGLVLGAWWSYEVLGWGGYWAWDPVENAALLPWLTATAYLHSVMVQERRGMLRVWNLSLVLATFSLTVLCTFLTRSGVLASVHSFSNSDIGPELLTFFAVVVATAVGLLAWRGDRLRSPGAIDSPLSREGAFLANNLLFGAFAVVVLLGTVFPLIVQAVNGSQITVGGPYFNTMTLPIVICLLFLMAVAPVLPWRKASAELLRHRLLWPAVAAAVTLVACVAGGLRGLLPLLAFTLGAFAGASALR</sequence>
<evidence type="ECO:0000256" key="1">
    <source>
        <dbReference type="ARBA" id="ARBA00004429"/>
    </source>
</evidence>
<evidence type="ECO:0000256" key="3">
    <source>
        <dbReference type="ARBA" id="ARBA00022475"/>
    </source>
</evidence>
<evidence type="ECO:0000256" key="2">
    <source>
        <dbReference type="ARBA" id="ARBA00009186"/>
    </source>
</evidence>
<feature type="non-terminal residue" evidence="13">
    <location>
        <position position="468"/>
    </location>
</feature>
<keyword evidence="7 10" id="KW-1133">Transmembrane helix</keyword>
<proteinExistence type="inferred from homology"/>
<evidence type="ECO:0000256" key="6">
    <source>
        <dbReference type="ARBA" id="ARBA00022748"/>
    </source>
</evidence>
<dbReference type="PANTHER" id="PTHR43653">
    <property type="entry name" value="CYTOCHROME C ASSEMBLY PROTEIN-RELATED"/>
    <property type="match status" value="1"/>
</dbReference>
<evidence type="ECO:0000259" key="11">
    <source>
        <dbReference type="Pfam" id="PF01578"/>
    </source>
</evidence>